<dbReference type="EMBL" id="ML996081">
    <property type="protein sequence ID" value="KAF2158038.1"/>
    <property type="molecule type" value="Genomic_DNA"/>
</dbReference>
<dbReference type="AlphaFoldDB" id="A0A9P4MM89"/>
<name>A0A9P4MM89_9PEZI</name>
<evidence type="ECO:0008006" key="4">
    <source>
        <dbReference type="Google" id="ProtNLM"/>
    </source>
</evidence>
<evidence type="ECO:0000313" key="3">
    <source>
        <dbReference type="Proteomes" id="UP000799439"/>
    </source>
</evidence>
<evidence type="ECO:0000313" key="2">
    <source>
        <dbReference type="EMBL" id="KAF2158038.1"/>
    </source>
</evidence>
<feature type="compositionally biased region" description="Polar residues" evidence="1">
    <location>
        <begin position="164"/>
        <end position="181"/>
    </location>
</feature>
<feature type="region of interest" description="Disordered" evidence="1">
    <location>
        <begin position="1023"/>
        <end position="1048"/>
    </location>
</feature>
<protein>
    <recommendedName>
        <fullName evidence="4">JmjC domain-containing protein</fullName>
    </recommendedName>
</protein>
<dbReference type="Gene3D" id="2.60.120.650">
    <property type="entry name" value="Cupin"/>
    <property type="match status" value="1"/>
</dbReference>
<feature type="region of interest" description="Disordered" evidence="1">
    <location>
        <begin position="159"/>
        <end position="236"/>
    </location>
</feature>
<sequence length="1048" mass="117751">MPHEEVLDQIIDGLLHMVNATDEHCTGIQCAIQSLQDLRARASSLSFTEGSTSAGFGDNLGGADNAATNKLDLAIGNKTRADDADTDFGVDGSDCASWPTADQADPSVNGCWLSVPRPWNALDCTSVDASHSGCKAVEGPLGLASTEARDDIDLQAIEGEVFSPGNNDTLVARAKSSSSGGEPQRKLPYRQSKTPKNQTENQGSVTTRFGKKKVCQQKACQPSRNREQRSFENEQDENPSLIIRSIFGLSGKAKAMVFPVISRARTEAIQYLENLRLQEDTHTFKLFYAICQAIGNFHDTFNQLLGSINATRHMKQGVALTNPVIVMFPKRDRAACCHMYLDKVTKSEAVSDMASMYRFLYLKRLAEISEELLDDLYDPTTSLCRWADKHRPDRGKYKDRELCLDFLADTHPSHSSGLAKLASIKQRIQRQFQQANIVSLISHELGAGVLLVLGNKLDLANLHAVSGEELQRLMRLFYLIYPEFTKFTQQLCKTITSQLASRTETSILGLTADFENHYDLLKHFDQTSLRVQELSGMLEITNLEEPERLHATRDRALQTPDLEYTRDVYDDLMLRIHDHLEPCRSRTSAQETARNCLDTHGIHRLYRDADDSPEKTASTSQYDIIVPCCLESFVQDLSEFPVLLVPAVSGIVKPPGLDFRDVVGLLDYGTRQKISVVDSNTKPPESATILKSPTFFANVFCDFVKSVKLQDTLKRFSYNFLGLKAKDPFPRPPALEEFDLLQFLLNKIQWHERKDTTEFGITEADVDSFTRSWFIAGTTGAASPWHTDTSGFCTIIHMAKGEKHWFWRRTTSSIERITGVSLREADWLIQAPGISHAVYSTTNCLARGYHFWHTHMLHLSIAAITDQILNRTQENETITPGHFRLLAFIFKHIWDLYLPAEVHEKLDLAIRDLVEELQALSGTDVPLEDHPRLATMHDHSASEEVPATGLPACFPLWTRKVAQQDIAHHAADDGMPQEKHGGYYFAMVGFVDAALVYCKKGVEVRASMDQRGKELDALWRKRGKRRLRERGETGSTRSSERVRKKRKA</sequence>
<dbReference type="Proteomes" id="UP000799439">
    <property type="component" value="Unassembled WGS sequence"/>
</dbReference>
<reference evidence="2" key="1">
    <citation type="journal article" date="2020" name="Stud. Mycol.">
        <title>101 Dothideomycetes genomes: a test case for predicting lifestyles and emergence of pathogens.</title>
        <authorList>
            <person name="Haridas S."/>
            <person name="Albert R."/>
            <person name="Binder M."/>
            <person name="Bloem J."/>
            <person name="Labutti K."/>
            <person name="Salamov A."/>
            <person name="Andreopoulos B."/>
            <person name="Baker S."/>
            <person name="Barry K."/>
            <person name="Bills G."/>
            <person name="Bluhm B."/>
            <person name="Cannon C."/>
            <person name="Castanera R."/>
            <person name="Culley D."/>
            <person name="Daum C."/>
            <person name="Ezra D."/>
            <person name="Gonzalez J."/>
            <person name="Henrissat B."/>
            <person name="Kuo A."/>
            <person name="Liang C."/>
            <person name="Lipzen A."/>
            <person name="Lutzoni F."/>
            <person name="Magnuson J."/>
            <person name="Mondo S."/>
            <person name="Nolan M."/>
            <person name="Ohm R."/>
            <person name="Pangilinan J."/>
            <person name="Park H.-J."/>
            <person name="Ramirez L."/>
            <person name="Alfaro M."/>
            <person name="Sun H."/>
            <person name="Tritt A."/>
            <person name="Yoshinaga Y."/>
            <person name="Zwiers L.-H."/>
            <person name="Turgeon B."/>
            <person name="Goodwin S."/>
            <person name="Spatafora J."/>
            <person name="Crous P."/>
            <person name="Grigoriev I."/>
        </authorList>
    </citation>
    <scope>NUCLEOTIDE SEQUENCE</scope>
    <source>
        <strain evidence="2">CBS 260.36</strain>
    </source>
</reference>
<dbReference type="SUPFAM" id="SSF51197">
    <property type="entry name" value="Clavaminate synthase-like"/>
    <property type="match status" value="1"/>
</dbReference>
<proteinExistence type="predicted"/>
<organism evidence="2 3">
    <name type="scientific">Myriangium duriaei CBS 260.36</name>
    <dbReference type="NCBI Taxonomy" id="1168546"/>
    <lineage>
        <taxon>Eukaryota</taxon>
        <taxon>Fungi</taxon>
        <taxon>Dikarya</taxon>
        <taxon>Ascomycota</taxon>
        <taxon>Pezizomycotina</taxon>
        <taxon>Dothideomycetes</taxon>
        <taxon>Dothideomycetidae</taxon>
        <taxon>Myriangiales</taxon>
        <taxon>Myriangiaceae</taxon>
        <taxon>Myriangium</taxon>
    </lineage>
</organism>
<keyword evidence="3" id="KW-1185">Reference proteome</keyword>
<feature type="compositionally biased region" description="Polar residues" evidence="1">
    <location>
        <begin position="191"/>
        <end position="207"/>
    </location>
</feature>
<evidence type="ECO:0000256" key="1">
    <source>
        <dbReference type="SAM" id="MobiDB-lite"/>
    </source>
</evidence>
<dbReference type="OrthoDB" id="2635829at2759"/>
<comment type="caution">
    <text evidence="2">The sequence shown here is derived from an EMBL/GenBank/DDBJ whole genome shotgun (WGS) entry which is preliminary data.</text>
</comment>
<accession>A0A9P4MM89</accession>
<gene>
    <name evidence="2" type="ORF">K461DRAFT_290295</name>
</gene>